<evidence type="ECO:0000256" key="7">
    <source>
        <dbReference type="ARBA" id="ARBA00023242"/>
    </source>
</evidence>
<dbReference type="GO" id="GO:0005737">
    <property type="term" value="C:cytoplasm"/>
    <property type="evidence" value="ECO:0007669"/>
    <property type="project" value="UniProtKB-SubCell"/>
</dbReference>
<organism evidence="9 10">
    <name type="scientific">Auxenochlorella protothecoides</name>
    <name type="common">Green microalga</name>
    <name type="synonym">Chlorella protothecoides</name>
    <dbReference type="NCBI Taxonomy" id="3075"/>
    <lineage>
        <taxon>Eukaryota</taxon>
        <taxon>Viridiplantae</taxon>
        <taxon>Chlorophyta</taxon>
        <taxon>core chlorophytes</taxon>
        <taxon>Trebouxiophyceae</taxon>
        <taxon>Chlorellales</taxon>
        <taxon>Chlorellaceae</taxon>
        <taxon>Auxenochlorella</taxon>
    </lineage>
</organism>
<dbReference type="InterPro" id="IPR058584">
    <property type="entry name" value="IMB1_TNPO1-like_TPR"/>
</dbReference>
<dbReference type="STRING" id="3075.A0A087SMS4"/>
<dbReference type="eggNOG" id="KOG2171">
    <property type="taxonomic scope" value="Eukaryota"/>
</dbReference>
<dbReference type="GO" id="GO:0005634">
    <property type="term" value="C:nucleus"/>
    <property type="evidence" value="ECO:0007669"/>
    <property type="project" value="UniProtKB-SubCell"/>
</dbReference>
<dbReference type="EMBL" id="KL662141">
    <property type="protein sequence ID" value="KFM27028.1"/>
    <property type="molecule type" value="Genomic_DNA"/>
</dbReference>
<dbReference type="InterPro" id="IPR057672">
    <property type="entry name" value="TPR_IPO4/5"/>
</dbReference>
<dbReference type="PANTHER" id="PTHR10527">
    <property type="entry name" value="IMPORTIN BETA"/>
    <property type="match status" value="1"/>
</dbReference>
<dbReference type="Pfam" id="PF13513">
    <property type="entry name" value="HEAT_EZ"/>
    <property type="match status" value="1"/>
</dbReference>
<dbReference type="Pfam" id="PF25780">
    <property type="entry name" value="TPR_IPO5"/>
    <property type="match status" value="1"/>
</dbReference>
<dbReference type="InterPro" id="IPR034085">
    <property type="entry name" value="TOG"/>
</dbReference>
<dbReference type="SUPFAM" id="SSF48371">
    <property type="entry name" value="ARM repeat"/>
    <property type="match status" value="2"/>
</dbReference>
<dbReference type="Pfam" id="PF18829">
    <property type="entry name" value="Importin_rep_6"/>
    <property type="match status" value="1"/>
</dbReference>
<dbReference type="Proteomes" id="UP000028924">
    <property type="component" value="Unassembled WGS sequence"/>
</dbReference>
<dbReference type="Gene3D" id="1.25.10.10">
    <property type="entry name" value="Leucine-rich Repeat Variant"/>
    <property type="match status" value="2"/>
</dbReference>
<name>A0A087SMS4_AUXPR</name>
<dbReference type="SMART" id="SM01349">
    <property type="entry name" value="TOG"/>
    <property type="match status" value="1"/>
</dbReference>
<keyword evidence="4" id="KW-0963">Cytoplasm</keyword>
<dbReference type="InterPro" id="IPR041389">
    <property type="entry name" value="Importin_rep_6"/>
</dbReference>
<dbReference type="Pfam" id="PF25574">
    <property type="entry name" value="TPR_IMB1"/>
    <property type="match status" value="1"/>
</dbReference>
<evidence type="ECO:0000256" key="1">
    <source>
        <dbReference type="ARBA" id="ARBA00004123"/>
    </source>
</evidence>
<sequence>MPNLARSRKCFLPGAGNQSTLYSSMDPAAFAALLQGLLSSENEVRSQAEQAFTELKKYPDTCVPGLVQGLRSNPDPASRSLCAVLLRKVLVRDEPSLWTGLSPASKVCDLVSELAAGVLEESGWPELLPFMFQCIQSGEDRLMESALSMFAQLASHIMSVLLQYLGTLHGILAAALAHASTDVRLAAMKATCAFIQELESPAEREKFQALVPALVQTIGHAIQAGDEPAAQEALELFIELAEENPRFLRKQLVDIVSAMLQVAESDSLESGIRTLAVEFLVTLCEAREKAPGMMRRLPQLPERLFNCLMLFLLDVEDVPEWHTAEDEKEENAGEGELFEFGQECLDRISFALGGKTLVPVAGTTLTAYMADTGSWEKRHAALICLAQIAEGCVKVMVDEVEKLVALCLLGARDGTPKVRWAACQALGQLCTDLGPDLQEASHATVVPALLGLMGDFQNPRVQAHACNAIVNFTETCDQDVISPYLDELATRLMALLQGSGRNVQEAALTALASLADCAQEYFIKYYDSCMPLLLHILTHANDRSHHLLRAKSLECISLVGMAVGRERFRAHAHEVMKYMQDAQAAGLEADDPLASYMTQAGARICKTLGQEFIPYLQVVMPALIASVELKPDVTVAAGDDSDVEDEDEDVSWVLKGRRGLDAIGQTETFILGDRKISLRTSLLEEKATACSMICCYADELKEGFLPYVQQVTGIMVPLLKFYFNEEVRTAAVQSLPELLRCATAARDAGKGVDDAFVRSMLEFIHHLLRAKSLECISLVGMAVGRERFRAHAHEVMKYMQDAQAAGLEADDPLASYMTQAGARICKTLGQEFIPYLQVVMPALIASVELKPDVTVAAGDDSDVEDEDEDTETFILGDRKISLRTSLLEEKATACSMICCYADELKEGFLPYVQQVTGIMVPLLKFYFNEEVRTAAVQSLPELLRCATAARDAGKGVDDAFVRSMLEFMWTPLLDAMAKEPEQELMVCMLESLDDLLEIAEGPKLLGPEVLGVVFERFASVLAGYEARRGERLARASTEDFDAEEAEALEEEHERESELLDGLAAALSTVLRLYGDAALPGVEGLMPAIGALLGKGRFPEERRIAICMMDDVLEHSPAGAARHAPSIMPLLLAGAGDRDADIRQCSAYGLGVAAARRPEAFRPVAPAALAALRAIVAAPDARADGNASAAENALSALGKVLEHAPDLAEPGLGGAWLAALPLVEDRAEAKEVHAQLLRFIAAGDARVLGEGNANLPQAAKVLVHVLGKGEKLLAADQIPNAAAIGAEAFQGLVAAQKPKAQATLQAALAQ</sequence>
<keyword evidence="7" id="KW-0539">Nucleus</keyword>
<dbReference type="InterPro" id="IPR041653">
    <property type="entry name" value="Importin_rep_4"/>
</dbReference>
<dbReference type="InterPro" id="IPR016024">
    <property type="entry name" value="ARM-type_fold"/>
</dbReference>
<evidence type="ECO:0000256" key="3">
    <source>
        <dbReference type="ARBA" id="ARBA00022448"/>
    </source>
</evidence>
<dbReference type="Pfam" id="PF18808">
    <property type="entry name" value="Importin_rep_4"/>
    <property type="match status" value="1"/>
</dbReference>
<evidence type="ECO:0000256" key="5">
    <source>
        <dbReference type="ARBA" id="ARBA00022737"/>
    </source>
</evidence>
<evidence type="ECO:0000256" key="4">
    <source>
        <dbReference type="ARBA" id="ARBA00022490"/>
    </source>
</evidence>
<dbReference type="InterPro" id="IPR011989">
    <property type="entry name" value="ARM-like"/>
</dbReference>
<gene>
    <name evidence="9" type="ORF">F751_5860</name>
</gene>
<comment type="subcellular location">
    <subcellularLocation>
        <location evidence="2">Cytoplasm</location>
    </subcellularLocation>
    <subcellularLocation>
        <location evidence="1">Nucleus</location>
    </subcellularLocation>
</comment>
<evidence type="ECO:0000256" key="6">
    <source>
        <dbReference type="ARBA" id="ARBA00022927"/>
    </source>
</evidence>
<evidence type="ECO:0000313" key="10">
    <source>
        <dbReference type="Proteomes" id="UP000028924"/>
    </source>
</evidence>
<keyword evidence="10" id="KW-1185">Reference proteome</keyword>
<keyword evidence="3" id="KW-0813">Transport</keyword>
<dbReference type="KEGG" id="apro:F751_5860"/>
<dbReference type="GeneID" id="23617251"/>
<dbReference type="GO" id="GO:0006606">
    <property type="term" value="P:protein import into nucleus"/>
    <property type="evidence" value="ECO:0007669"/>
    <property type="project" value="InterPro"/>
</dbReference>
<accession>A0A087SMS4</accession>
<dbReference type="RefSeq" id="XP_011399984.1">
    <property type="nucleotide sequence ID" value="XM_011401682.1"/>
</dbReference>
<evidence type="ECO:0000256" key="2">
    <source>
        <dbReference type="ARBA" id="ARBA00004496"/>
    </source>
</evidence>
<keyword evidence="5" id="KW-0677">Repeat</keyword>
<proteinExistence type="predicted"/>
<reference evidence="9 10" key="1">
    <citation type="journal article" date="2014" name="BMC Genomics">
        <title>Oil accumulation mechanisms of the oleaginous microalga Chlorella protothecoides revealed through its genome, transcriptomes, and proteomes.</title>
        <authorList>
            <person name="Gao C."/>
            <person name="Wang Y."/>
            <person name="Shen Y."/>
            <person name="Yan D."/>
            <person name="He X."/>
            <person name="Dai J."/>
            <person name="Wu Q."/>
        </authorList>
    </citation>
    <scope>NUCLEOTIDE SEQUENCE [LARGE SCALE GENOMIC DNA]</scope>
    <source>
        <strain evidence="9 10">0710</strain>
    </source>
</reference>
<evidence type="ECO:0000313" key="9">
    <source>
        <dbReference type="EMBL" id="KFM27028.1"/>
    </source>
</evidence>
<feature type="domain" description="TOG" evidence="8">
    <location>
        <begin position="351"/>
        <end position="588"/>
    </location>
</feature>
<dbReference type="InterPro" id="IPR040122">
    <property type="entry name" value="Importin_beta"/>
</dbReference>
<evidence type="ECO:0000259" key="8">
    <source>
        <dbReference type="SMART" id="SM01349"/>
    </source>
</evidence>
<keyword evidence="6" id="KW-0653">Protein transport</keyword>
<protein>
    <submittedName>
        <fullName evidence="9">Importin-5</fullName>
    </submittedName>
</protein>
<dbReference type="OrthoDB" id="543373at2759"/>